<accession>A0ABS2A9V3</accession>
<keyword evidence="1" id="KW-0472">Membrane</keyword>
<proteinExistence type="predicted"/>
<evidence type="ECO:0000256" key="1">
    <source>
        <dbReference type="SAM" id="Phobius"/>
    </source>
</evidence>
<comment type="caution">
    <text evidence="2">The sequence shown here is derived from an EMBL/GenBank/DDBJ whole genome shotgun (WGS) entry which is preliminary data.</text>
</comment>
<keyword evidence="1" id="KW-1133">Transmembrane helix</keyword>
<protein>
    <submittedName>
        <fullName evidence="2">Uncharacterized protein</fullName>
    </submittedName>
</protein>
<evidence type="ECO:0000313" key="2">
    <source>
        <dbReference type="EMBL" id="MBM2616605.1"/>
    </source>
</evidence>
<reference evidence="2 3" key="1">
    <citation type="submission" date="2021-01" db="EMBL/GenBank/DDBJ databases">
        <title>Actinoplanes sp. nov. LDG1-06 isolated from lichen.</title>
        <authorList>
            <person name="Saeng-In P."/>
            <person name="Phongsopitanun W."/>
            <person name="Kanchanasin P."/>
            <person name="Yuki M."/>
            <person name="Kudo T."/>
            <person name="Ohkuma M."/>
            <person name="Tanasupawat S."/>
        </authorList>
    </citation>
    <scope>NUCLEOTIDE SEQUENCE [LARGE SCALE GENOMIC DNA]</scope>
    <source>
        <strain evidence="2 3">LDG1-06</strain>
    </source>
</reference>
<feature type="transmembrane region" description="Helical" evidence="1">
    <location>
        <begin position="298"/>
        <end position="320"/>
    </location>
</feature>
<sequence>MKLVEDSLTHWLAAADELDAFDVALALPAADDGERAVLARVRLLLLAGRPQEALVLLSRLHITHLPTGPATSWPDLLLAACRAASGDPGAYRWLLSAVAALPDAWQLLYLVGAAAEQCGDYGTADQAWTSLVRAHGVVTGFTLARHIGAVVARRDQRSAATVAQAMIDVVEQVVAADPDVHTHPQVFRSAAGYLRRRGDQAGAALLLHTASNRLPDARGLPAAPRRRKLLDLTHIPLLAPAASLAVWTDWPPLVLTGAVPVLLVHRLAAGPEGDAALRAVARLRQGPAARGLTTENRIVGAILLAILLTGAVPVASVLARSVTGRADAIARTALHAVVSGVAYAIIMAMLTAVAAALMAVARRHNWRSERHRRQQADRHRLTDAGDCRCWRSSALAGSYAAAYLERHLVSPTPVGWLPGARLARCPTTGTLWLATAATETSEVMLLRGAGQPAPAPAPGGYL</sequence>
<feature type="transmembrane region" description="Helical" evidence="1">
    <location>
        <begin position="340"/>
        <end position="361"/>
    </location>
</feature>
<gene>
    <name evidence="2" type="ORF">JIG36_13655</name>
</gene>
<dbReference type="EMBL" id="JAENHP010000003">
    <property type="protein sequence ID" value="MBM2616605.1"/>
    <property type="molecule type" value="Genomic_DNA"/>
</dbReference>
<name>A0ABS2A9V3_9ACTN</name>
<dbReference type="Proteomes" id="UP000632138">
    <property type="component" value="Unassembled WGS sequence"/>
</dbReference>
<keyword evidence="1" id="KW-0812">Transmembrane</keyword>
<dbReference type="RefSeq" id="WP_203376505.1">
    <property type="nucleotide sequence ID" value="NZ_JAENHP010000003.1"/>
</dbReference>
<evidence type="ECO:0000313" key="3">
    <source>
        <dbReference type="Proteomes" id="UP000632138"/>
    </source>
</evidence>
<organism evidence="2 3">
    <name type="scientific">Paractinoplanes ovalisporus</name>
    <dbReference type="NCBI Taxonomy" id="2810368"/>
    <lineage>
        <taxon>Bacteria</taxon>
        <taxon>Bacillati</taxon>
        <taxon>Actinomycetota</taxon>
        <taxon>Actinomycetes</taxon>
        <taxon>Micromonosporales</taxon>
        <taxon>Micromonosporaceae</taxon>
        <taxon>Paractinoplanes</taxon>
    </lineage>
</organism>
<keyword evidence="3" id="KW-1185">Reference proteome</keyword>